<feature type="domain" description="TonB-dependent receptor plug" evidence="14">
    <location>
        <begin position="49"/>
        <end position="168"/>
    </location>
</feature>
<evidence type="ECO:0000256" key="6">
    <source>
        <dbReference type="ARBA" id="ARBA00023077"/>
    </source>
</evidence>
<dbReference type="eggNOG" id="COG4206">
    <property type="taxonomic scope" value="Bacteria"/>
</dbReference>
<gene>
    <name evidence="15" type="ordered locus">Mpe_A1754</name>
</gene>
<evidence type="ECO:0000256" key="3">
    <source>
        <dbReference type="ARBA" id="ARBA00022448"/>
    </source>
</evidence>
<keyword evidence="9 10" id="KW-0998">Cell outer membrane</keyword>
<name>A2SGM4_METPP</name>
<feature type="chain" id="PRO_5002646402" evidence="12">
    <location>
        <begin position="29"/>
        <end position="834"/>
    </location>
</feature>
<dbReference type="RefSeq" id="WP_011829350.1">
    <property type="nucleotide sequence ID" value="NC_008825.1"/>
</dbReference>
<evidence type="ECO:0000256" key="11">
    <source>
        <dbReference type="RuleBase" id="RU003357"/>
    </source>
</evidence>
<dbReference type="PROSITE" id="PS52016">
    <property type="entry name" value="TONB_DEPENDENT_REC_3"/>
    <property type="match status" value="1"/>
</dbReference>
<dbReference type="EMBL" id="CP000555">
    <property type="protein sequence ID" value="ABM94713.1"/>
    <property type="molecule type" value="Genomic_DNA"/>
</dbReference>
<keyword evidence="3 10" id="KW-0813">Transport</keyword>
<evidence type="ECO:0000256" key="7">
    <source>
        <dbReference type="ARBA" id="ARBA00023136"/>
    </source>
</evidence>
<comment type="subcellular location">
    <subcellularLocation>
        <location evidence="1 10">Cell outer membrane</location>
        <topology evidence="1 10">Multi-pass membrane protein</topology>
    </subcellularLocation>
</comment>
<keyword evidence="7 10" id="KW-0472">Membrane</keyword>
<dbReference type="InterPro" id="IPR012910">
    <property type="entry name" value="Plug_dom"/>
</dbReference>
<evidence type="ECO:0000256" key="8">
    <source>
        <dbReference type="ARBA" id="ARBA00023170"/>
    </source>
</evidence>
<comment type="similarity">
    <text evidence="2 10 11">Belongs to the TonB-dependent receptor family.</text>
</comment>
<keyword evidence="6 11" id="KW-0798">TonB box</keyword>
<keyword evidence="8 15" id="KW-0675">Receptor</keyword>
<evidence type="ECO:0000259" key="14">
    <source>
        <dbReference type="Pfam" id="PF07715"/>
    </source>
</evidence>
<organism evidence="15 16">
    <name type="scientific">Methylibium petroleiphilum (strain ATCC BAA-1232 / LMG 22953 / PM1)</name>
    <dbReference type="NCBI Taxonomy" id="420662"/>
    <lineage>
        <taxon>Bacteria</taxon>
        <taxon>Pseudomonadati</taxon>
        <taxon>Pseudomonadota</taxon>
        <taxon>Betaproteobacteria</taxon>
        <taxon>Burkholderiales</taxon>
        <taxon>Sphaerotilaceae</taxon>
        <taxon>Methylibium</taxon>
    </lineage>
</organism>
<feature type="domain" description="TonB-dependent receptor-like beta-barrel" evidence="13">
    <location>
        <begin position="364"/>
        <end position="792"/>
    </location>
</feature>
<evidence type="ECO:0000256" key="10">
    <source>
        <dbReference type="PROSITE-ProRule" id="PRU01360"/>
    </source>
</evidence>
<dbReference type="InterPro" id="IPR000531">
    <property type="entry name" value="Beta-barrel_TonB"/>
</dbReference>
<proteinExistence type="inferred from homology"/>
<dbReference type="AlphaFoldDB" id="A2SGM4"/>
<dbReference type="InterPro" id="IPR039426">
    <property type="entry name" value="TonB-dep_rcpt-like"/>
</dbReference>
<dbReference type="InterPro" id="IPR036942">
    <property type="entry name" value="Beta-barrel_TonB_sf"/>
</dbReference>
<evidence type="ECO:0000256" key="1">
    <source>
        <dbReference type="ARBA" id="ARBA00004571"/>
    </source>
</evidence>
<evidence type="ECO:0000313" key="15">
    <source>
        <dbReference type="EMBL" id="ABM94713.1"/>
    </source>
</evidence>
<keyword evidence="4 10" id="KW-1134">Transmembrane beta strand</keyword>
<evidence type="ECO:0000256" key="12">
    <source>
        <dbReference type="SAM" id="SignalP"/>
    </source>
</evidence>
<dbReference type="GO" id="GO:0009279">
    <property type="term" value="C:cell outer membrane"/>
    <property type="evidence" value="ECO:0007669"/>
    <property type="project" value="UniProtKB-SubCell"/>
</dbReference>
<accession>A2SGM4</accession>
<dbReference type="SUPFAM" id="SSF56935">
    <property type="entry name" value="Porins"/>
    <property type="match status" value="1"/>
</dbReference>
<protein>
    <submittedName>
        <fullName evidence="15">Putative outer membrane cobalamin receptor protein</fullName>
    </submittedName>
</protein>
<dbReference type="PANTHER" id="PTHR47234:SF2">
    <property type="entry name" value="TONB-DEPENDENT RECEPTOR"/>
    <property type="match status" value="1"/>
</dbReference>
<dbReference type="HOGENOM" id="CLU_010745_0_1_4"/>
<keyword evidence="5 10" id="KW-0812">Transmembrane</keyword>
<evidence type="ECO:0000259" key="13">
    <source>
        <dbReference type="Pfam" id="PF00593"/>
    </source>
</evidence>
<keyword evidence="12" id="KW-0732">Signal</keyword>
<dbReference type="STRING" id="420662.Mpe_A1754"/>
<dbReference type="Gene3D" id="2.40.170.20">
    <property type="entry name" value="TonB-dependent receptor, beta-barrel domain"/>
    <property type="match status" value="1"/>
</dbReference>
<evidence type="ECO:0000256" key="4">
    <source>
        <dbReference type="ARBA" id="ARBA00022452"/>
    </source>
</evidence>
<dbReference type="KEGG" id="mpt:Mpe_A1754"/>
<evidence type="ECO:0000256" key="9">
    <source>
        <dbReference type="ARBA" id="ARBA00023237"/>
    </source>
</evidence>
<evidence type="ECO:0000313" key="16">
    <source>
        <dbReference type="Proteomes" id="UP000000366"/>
    </source>
</evidence>
<dbReference type="Pfam" id="PF07715">
    <property type="entry name" value="Plug"/>
    <property type="match status" value="1"/>
</dbReference>
<sequence>MSRRPPTFARCTALVGSALLSFAAGVQAQDAQRLERVEVTGSAIKRSQVEGPVPVQVVTHKDIERTGASTINELMKSIMSLDIFDDGELSSGTPVGSGTAIVFMRGLAETNVLVLLNGRRLPINALYDSSGAGAAVDVNSIPLAAIERVEILKDGGSAIYGADAVAGVVNFITRKSYTGFELRAGYGISSRGDGEERKAGLSAGFGSLAADGYNVFAGLDLFKRDPIQRSDRDMSSSADFRRFGGPDSRSIFAPTGNYVDADFIPIPGAYVRPCPPAQIGADGLCRYDFNASLLSAYNGADRLSGMLLGTVQLTPGLQGFAEVLASRSRDTFVGHPAPDYFLDGNGDFFVGRFMQGGPRLTQRTANLLQLSTGLEGTLGEVEWKVDVGQGRSRVVNDDRNYFTYAGVDQLDASSLNNDPALVESLKVRPRREGESKILFANGKLTGELLQMPAGPLSYAVGTSVWKESIVDTPDALSQAGEIVGSIQQAAVDAERKAYAFFTELNVPVTPQLEGQVALRYDHYPSASKTSPKLAARYLFTPAFSTRASYTESFRMPSLKQLYGARESGAADFTNDTLCAAFGQPAGCTLSGFFANGSNPRLQPEKGRTYNLGFVLSPEGGFNATLDIWQIKIADQINTPTVDQAIAAGKFAQDAQGRIVVDTDLQNFSKARVQGLDLQLEQRLGSAGAGSFTLRNDTAYYLKQERQDGPGQPWQDLKETYAAPKWRNLFSVTWELATWANTLALRSTGGFYDTDEPDPAPGTRKVAAHHEVDWVSGFTGLKNLRLDFGIRNLFDRMPPFSVTNASDGRYSQLGFAELYTNRGRFFFLNASYEFN</sequence>
<dbReference type="InterPro" id="IPR037066">
    <property type="entry name" value="Plug_dom_sf"/>
</dbReference>
<dbReference type="PANTHER" id="PTHR47234">
    <property type="match status" value="1"/>
</dbReference>
<dbReference type="Proteomes" id="UP000000366">
    <property type="component" value="Chromosome"/>
</dbReference>
<evidence type="ECO:0000256" key="2">
    <source>
        <dbReference type="ARBA" id="ARBA00009810"/>
    </source>
</evidence>
<reference evidence="15 16" key="1">
    <citation type="journal article" date="2007" name="J. Bacteriol.">
        <title>Whole-genome analysis of the methyl tert-butyl ether-degrading beta-proteobacterium Methylibium petroleiphilum PM1.</title>
        <authorList>
            <person name="Kane S.R."/>
            <person name="Chakicherla A.Y."/>
            <person name="Chain P.S.G."/>
            <person name="Schmidt R."/>
            <person name="Shin M.W."/>
            <person name="Legler T.C."/>
            <person name="Scow K.M."/>
            <person name="Larimer F.W."/>
            <person name="Lucas S.M."/>
            <person name="Richardson P.M."/>
            <person name="Hristova K.R."/>
        </authorList>
    </citation>
    <scope>NUCLEOTIDE SEQUENCE [LARGE SCALE GENOMIC DNA]</scope>
    <source>
        <strain evidence="16">ATCC BAA-1232 / LMG 22953 / PM1</strain>
    </source>
</reference>
<dbReference type="Gene3D" id="2.170.130.10">
    <property type="entry name" value="TonB-dependent receptor, plug domain"/>
    <property type="match status" value="1"/>
</dbReference>
<dbReference type="CDD" id="cd01347">
    <property type="entry name" value="ligand_gated_channel"/>
    <property type="match status" value="1"/>
</dbReference>
<keyword evidence="16" id="KW-1185">Reference proteome</keyword>
<dbReference type="Pfam" id="PF00593">
    <property type="entry name" value="TonB_dep_Rec_b-barrel"/>
    <property type="match status" value="1"/>
</dbReference>
<feature type="signal peptide" evidence="12">
    <location>
        <begin position="1"/>
        <end position="28"/>
    </location>
</feature>
<evidence type="ECO:0000256" key="5">
    <source>
        <dbReference type="ARBA" id="ARBA00022692"/>
    </source>
</evidence>